<dbReference type="AlphaFoldDB" id="A0A2V2LLU3"/>
<name>A0A2V2LLU3_9RHOB</name>
<organism evidence="1 2">
    <name type="scientific">Meridianimarinicoccus roseus</name>
    <dbReference type="NCBI Taxonomy" id="2072018"/>
    <lineage>
        <taxon>Bacteria</taxon>
        <taxon>Pseudomonadati</taxon>
        <taxon>Pseudomonadota</taxon>
        <taxon>Alphaproteobacteria</taxon>
        <taxon>Rhodobacterales</taxon>
        <taxon>Paracoccaceae</taxon>
        <taxon>Meridianimarinicoccus</taxon>
    </lineage>
</organism>
<gene>
    <name evidence="1" type="ORF">DKT77_03035</name>
</gene>
<evidence type="ECO:0000313" key="2">
    <source>
        <dbReference type="Proteomes" id="UP000245680"/>
    </source>
</evidence>
<dbReference type="RefSeq" id="WP_109810266.1">
    <property type="nucleotide sequence ID" value="NZ_QGKU01000012.1"/>
</dbReference>
<dbReference type="OrthoDB" id="7356934at2"/>
<dbReference type="InterPro" id="IPR021955">
    <property type="entry name" value="DUF3572"/>
</dbReference>
<dbReference type="Proteomes" id="UP000245680">
    <property type="component" value="Unassembled WGS sequence"/>
</dbReference>
<protein>
    <submittedName>
        <fullName evidence="1">DUF3572 domain-containing protein</fullName>
    </submittedName>
</protein>
<evidence type="ECO:0000313" key="1">
    <source>
        <dbReference type="EMBL" id="PWR04037.1"/>
    </source>
</evidence>
<dbReference type="Pfam" id="PF12096">
    <property type="entry name" value="DUF3572"/>
    <property type="match status" value="1"/>
</dbReference>
<sequence>MAPRRDSSLTLSEAETVALQALDYIAGTDDLLHVFVNATGIEAARLPGAAQDPEFLAAVLDFVLMDDAWVLGCAEAAGIVPEAVPRARAALPGGTLPNWT</sequence>
<dbReference type="EMBL" id="QGKU01000012">
    <property type="protein sequence ID" value="PWR04037.1"/>
    <property type="molecule type" value="Genomic_DNA"/>
</dbReference>
<proteinExistence type="predicted"/>
<reference evidence="1 2" key="1">
    <citation type="submission" date="2018-05" db="EMBL/GenBank/DDBJ databases">
        <title>Rhodobacteraceae gen. nov., sp. nov. isolated from sea water.</title>
        <authorList>
            <person name="Ren Y."/>
        </authorList>
    </citation>
    <scope>NUCLEOTIDE SEQUENCE [LARGE SCALE GENOMIC DNA]</scope>
    <source>
        <strain evidence="1 2">TG-679</strain>
    </source>
</reference>
<comment type="caution">
    <text evidence="1">The sequence shown here is derived from an EMBL/GenBank/DDBJ whole genome shotgun (WGS) entry which is preliminary data.</text>
</comment>
<accession>A0A2V2LLU3</accession>
<keyword evidence="2" id="KW-1185">Reference proteome</keyword>